<dbReference type="EMBL" id="OX459119">
    <property type="protein sequence ID" value="CAI9095574.1"/>
    <property type="molecule type" value="Genomic_DNA"/>
</dbReference>
<dbReference type="Proteomes" id="UP001161247">
    <property type="component" value="Chromosome 2"/>
</dbReference>
<feature type="region of interest" description="Disordered" evidence="1">
    <location>
        <begin position="35"/>
        <end position="107"/>
    </location>
</feature>
<dbReference type="AlphaFoldDB" id="A0AAV1CLN0"/>
<feature type="compositionally biased region" description="Acidic residues" evidence="1">
    <location>
        <begin position="85"/>
        <end position="99"/>
    </location>
</feature>
<proteinExistence type="predicted"/>
<feature type="compositionally biased region" description="Polar residues" evidence="1">
    <location>
        <begin position="74"/>
        <end position="83"/>
    </location>
</feature>
<accession>A0AAV1CLN0</accession>
<protein>
    <submittedName>
        <fullName evidence="2">OLC1v1031562C1</fullName>
    </submittedName>
</protein>
<gene>
    <name evidence="2" type="ORF">OLC1_LOCUS6508</name>
</gene>
<evidence type="ECO:0000256" key="1">
    <source>
        <dbReference type="SAM" id="MobiDB-lite"/>
    </source>
</evidence>
<keyword evidence="3" id="KW-1185">Reference proteome</keyword>
<evidence type="ECO:0000313" key="3">
    <source>
        <dbReference type="Proteomes" id="UP001161247"/>
    </source>
</evidence>
<feature type="compositionally biased region" description="Basic and acidic residues" evidence="1">
    <location>
        <begin position="35"/>
        <end position="47"/>
    </location>
</feature>
<reference evidence="2" key="1">
    <citation type="submission" date="2023-03" db="EMBL/GenBank/DDBJ databases">
        <authorList>
            <person name="Julca I."/>
        </authorList>
    </citation>
    <scope>NUCLEOTIDE SEQUENCE</scope>
</reference>
<evidence type="ECO:0000313" key="2">
    <source>
        <dbReference type="EMBL" id="CAI9095574.1"/>
    </source>
</evidence>
<organism evidence="2 3">
    <name type="scientific">Oldenlandia corymbosa var. corymbosa</name>
    <dbReference type="NCBI Taxonomy" id="529605"/>
    <lineage>
        <taxon>Eukaryota</taxon>
        <taxon>Viridiplantae</taxon>
        <taxon>Streptophyta</taxon>
        <taxon>Embryophyta</taxon>
        <taxon>Tracheophyta</taxon>
        <taxon>Spermatophyta</taxon>
        <taxon>Magnoliopsida</taxon>
        <taxon>eudicotyledons</taxon>
        <taxon>Gunneridae</taxon>
        <taxon>Pentapetalae</taxon>
        <taxon>asterids</taxon>
        <taxon>lamiids</taxon>
        <taxon>Gentianales</taxon>
        <taxon>Rubiaceae</taxon>
        <taxon>Rubioideae</taxon>
        <taxon>Spermacoceae</taxon>
        <taxon>Hedyotis-Oldenlandia complex</taxon>
        <taxon>Oldenlandia</taxon>
    </lineage>
</organism>
<name>A0AAV1CLN0_OLDCO</name>
<sequence length="107" mass="12195">MELNKCCLYMQRITIPEIKQHPWFLKNLPKELIDAEKQSSSTKHEPDPEQQLQSVEDIMRIIQEAKIPGETPKPETQSSNVGSIDTDDLEGDLESEIDNSGDFVVRV</sequence>